<reference evidence="1" key="1">
    <citation type="submission" date="2022-08" db="EMBL/GenBank/DDBJ databases">
        <authorList>
            <person name="Kallberg Y."/>
            <person name="Tangrot J."/>
            <person name="Rosling A."/>
        </authorList>
    </citation>
    <scope>NUCLEOTIDE SEQUENCE</scope>
    <source>
        <strain evidence="1">Wild A</strain>
    </source>
</reference>
<dbReference type="EMBL" id="CAMKVN010003775">
    <property type="protein sequence ID" value="CAI2185559.1"/>
    <property type="molecule type" value="Genomic_DNA"/>
</dbReference>
<evidence type="ECO:0000313" key="2">
    <source>
        <dbReference type="Proteomes" id="UP001153678"/>
    </source>
</evidence>
<dbReference type="AlphaFoldDB" id="A0A9W4SYU0"/>
<evidence type="ECO:0000313" key="1">
    <source>
        <dbReference type="EMBL" id="CAI2185559.1"/>
    </source>
</evidence>
<comment type="caution">
    <text evidence="1">The sequence shown here is derived from an EMBL/GenBank/DDBJ whole genome shotgun (WGS) entry which is preliminary data.</text>
</comment>
<gene>
    <name evidence="1" type="ORF">FWILDA_LOCUS12137</name>
</gene>
<sequence>MWELISGIFPFNNETHNFQLRLNICKGKCPKDIENTPQCYIRLMK</sequence>
<keyword evidence="2" id="KW-1185">Reference proteome</keyword>
<dbReference type="OrthoDB" id="3205772at2759"/>
<dbReference type="Proteomes" id="UP001153678">
    <property type="component" value="Unassembled WGS sequence"/>
</dbReference>
<name>A0A9W4SYU0_9GLOM</name>
<proteinExistence type="predicted"/>
<protein>
    <submittedName>
        <fullName evidence="1">75_t:CDS:1</fullName>
    </submittedName>
</protein>
<feature type="non-terminal residue" evidence="1">
    <location>
        <position position="45"/>
    </location>
</feature>
<organism evidence="1 2">
    <name type="scientific">Funneliformis geosporum</name>
    <dbReference type="NCBI Taxonomy" id="1117311"/>
    <lineage>
        <taxon>Eukaryota</taxon>
        <taxon>Fungi</taxon>
        <taxon>Fungi incertae sedis</taxon>
        <taxon>Mucoromycota</taxon>
        <taxon>Glomeromycotina</taxon>
        <taxon>Glomeromycetes</taxon>
        <taxon>Glomerales</taxon>
        <taxon>Glomeraceae</taxon>
        <taxon>Funneliformis</taxon>
    </lineage>
</organism>
<accession>A0A9W4SYU0</accession>